<dbReference type="WBParaSite" id="Hba_06920">
    <property type="protein sequence ID" value="Hba_06920"/>
    <property type="gene ID" value="Hba_06920"/>
</dbReference>
<feature type="transmembrane region" description="Helical" evidence="1">
    <location>
        <begin position="40"/>
        <end position="58"/>
    </location>
</feature>
<protein>
    <submittedName>
        <fullName evidence="3">Uncharacterized protein</fullName>
    </submittedName>
</protein>
<accession>A0A1I7WP49</accession>
<keyword evidence="1" id="KW-0472">Membrane</keyword>
<reference evidence="3" key="1">
    <citation type="submission" date="2016-11" db="UniProtKB">
        <authorList>
            <consortium name="WormBaseParasite"/>
        </authorList>
    </citation>
    <scope>IDENTIFICATION</scope>
</reference>
<keyword evidence="1" id="KW-0812">Transmembrane</keyword>
<evidence type="ECO:0000256" key="1">
    <source>
        <dbReference type="SAM" id="Phobius"/>
    </source>
</evidence>
<evidence type="ECO:0000313" key="3">
    <source>
        <dbReference type="WBParaSite" id="Hba_06920"/>
    </source>
</evidence>
<keyword evidence="1" id="KW-1133">Transmembrane helix</keyword>
<evidence type="ECO:0000313" key="2">
    <source>
        <dbReference type="Proteomes" id="UP000095283"/>
    </source>
</evidence>
<proteinExistence type="predicted"/>
<dbReference type="AlphaFoldDB" id="A0A1I7WP49"/>
<dbReference type="Proteomes" id="UP000095283">
    <property type="component" value="Unplaced"/>
</dbReference>
<name>A0A1I7WP49_HETBA</name>
<organism evidence="2 3">
    <name type="scientific">Heterorhabditis bacteriophora</name>
    <name type="common">Entomopathogenic nematode worm</name>
    <dbReference type="NCBI Taxonomy" id="37862"/>
    <lineage>
        <taxon>Eukaryota</taxon>
        <taxon>Metazoa</taxon>
        <taxon>Ecdysozoa</taxon>
        <taxon>Nematoda</taxon>
        <taxon>Chromadorea</taxon>
        <taxon>Rhabditida</taxon>
        <taxon>Rhabditina</taxon>
        <taxon>Rhabditomorpha</taxon>
        <taxon>Strongyloidea</taxon>
        <taxon>Heterorhabditidae</taxon>
        <taxon>Heterorhabditis</taxon>
    </lineage>
</organism>
<sequence length="71" mass="8049">MDRHRPPSFGLFELDSSRTVEVVLHPLRLTAASRPLHFEYSASALLSITLFASVVSILPRRRKAPPDPVYY</sequence>
<keyword evidence="2" id="KW-1185">Reference proteome</keyword>